<dbReference type="PROSITE" id="PS50878">
    <property type="entry name" value="RT_POL"/>
    <property type="match status" value="1"/>
</dbReference>
<dbReference type="SUPFAM" id="SSF52218">
    <property type="entry name" value="Flavoproteins"/>
    <property type="match status" value="2"/>
</dbReference>
<feature type="compositionally biased region" description="Basic and acidic residues" evidence="2">
    <location>
        <begin position="915"/>
        <end position="929"/>
    </location>
</feature>
<dbReference type="InterPro" id="IPR005025">
    <property type="entry name" value="FMN_Rdtase-like_dom"/>
</dbReference>
<dbReference type="Pfam" id="PF03358">
    <property type="entry name" value="FMN_red"/>
    <property type="match status" value="2"/>
</dbReference>
<feature type="region of interest" description="Disordered" evidence="2">
    <location>
        <begin position="909"/>
        <end position="939"/>
    </location>
</feature>
<evidence type="ECO:0000256" key="2">
    <source>
        <dbReference type="SAM" id="MobiDB-lite"/>
    </source>
</evidence>
<dbReference type="PANTHER" id="PTHR43590:SF1">
    <property type="entry name" value="ARSENIC RESISTANCE PROTEIN ARSH (AFU_ORTHOLOGUE AFUA_5G15030)"/>
    <property type="match status" value="1"/>
</dbReference>
<feature type="coiled-coil region" evidence="1">
    <location>
        <begin position="774"/>
        <end position="846"/>
    </location>
</feature>
<reference evidence="4 5" key="1">
    <citation type="submission" date="2016-02" db="EMBL/GenBank/DDBJ databases">
        <title>Genome analysis of coral dinoflagellate symbionts highlights evolutionary adaptations to a symbiotic lifestyle.</title>
        <authorList>
            <person name="Aranda M."/>
            <person name="Li Y."/>
            <person name="Liew Y.J."/>
            <person name="Baumgarten S."/>
            <person name="Simakov O."/>
            <person name="Wilson M."/>
            <person name="Piel J."/>
            <person name="Ashoor H."/>
            <person name="Bougouffa S."/>
            <person name="Bajic V.B."/>
            <person name="Ryu T."/>
            <person name="Ravasi T."/>
            <person name="Bayer T."/>
            <person name="Micklem G."/>
            <person name="Kim H."/>
            <person name="Bhak J."/>
            <person name="Lajeunesse T.C."/>
            <person name="Voolstra C.R."/>
        </authorList>
    </citation>
    <scope>NUCLEOTIDE SEQUENCE [LARGE SCALE GENOMIC DNA]</scope>
    <source>
        <strain evidence="4 5">CCMP2467</strain>
    </source>
</reference>
<feature type="coiled-coil region" evidence="1">
    <location>
        <begin position="1360"/>
        <end position="1431"/>
    </location>
</feature>
<protein>
    <submittedName>
        <fullName evidence="4">Putative NADPH:quinone oxidoreductase 1</fullName>
    </submittedName>
</protein>
<dbReference type="PANTHER" id="PTHR43590">
    <property type="entry name" value="ARSENIC RESISTANCE PROTEIN ARSH (AFU_ORTHOLOGUE AFUA_5G15030)"/>
    <property type="match status" value="1"/>
</dbReference>
<dbReference type="Gene3D" id="3.40.50.360">
    <property type="match status" value="2"/>
</dbReference>
<evidence type="ECO:0000313" key="5">
    <source>
        <dbReference type="Proteomes" id="UP000186817"/>
    </source>
</evidence>
<dbReference type="Proteomes" id="UP000186817">
    <property type="component" value="Unassembled WGS sequence"/>
</dbReference>
<gene>
    <name evidence="4" type="ORF">AK812_SmicGene22262</name>
</gene>
<dbReference type="InterPro" id="IPR014063">
    <property type="entry name" value="Arsenate-R_ArsH"/>
</dbReference>
<dbReference type="InterPro" id="IPR029039">
    <property type="entry name" value="Flavoprotein-like_sf"/>
</dbReference>
<comment type="caution">
    <text evidence="4">The sequence shown here is derived from an EMBL/GenBank/DDBJ whole genome shotgun (WGS) entry which is preliminary data.</text>
</comment>
<dbReference type="OrthoDB" id="8300214at2759"/>
<dbReference type="InterPro" id="IPR000477">
    <property type="entry name" value="RT_dom"/>
</dbReference>
<keyword evidence="1" id="KW-0175">Coiled coil</keyword>
<proteinExistence type="predicted"/>
<sequence length="2018" mass="225218">MLQLTRPVLRSLTIPRSGRIFSAAPRPRPGQGVDFGPSVWVPALGIFLRGVHSRTFRKGLGSSSEEEAQYNLEGGNDIEALADGTGGWLAHRAEASTPGSGPGTDWINEVFSDPSDEQGADLSATAAFKVPSARLTHPPRILVLYGSLRPSSFSRKLAHECARLLEVLGAEVRTFCPRGLPVRDPALEDHPKVQELRNLSRWSEGHVWVSPEMHGCVTGAFKNQIDWLPLNTGSVRPTQAWQEFDEDGRMKDSNFRDRVVDVMEEYYKFTLIMREHADALVDRFSERKEVAQKGRLLTQAEHLDRTLQPFSLRRQKSSAFGHQPIFQGMAGTSSEEEARYTLEGANDIEPLADGTGSWLAHRAKKDVPGSGPGDDWITEVFSDPSGAQGANIASSAAFQVPSARFTHRPRILVLYGSLRPTSFSRKMAHECARLLEVLGAEVRTFNPMGLPVRDPALEDHPKVQELRNLSKWSEGHVWSSPEMHGCITGAFKNQIDWLPLNTGSVRPTQGRTCVVLQVNGGSQSFNAVNELRRLARWMRMPCCTNQSSVPKAWQEFDDDGRMKDSSFRDRVVDVMEEFYKFTLIMREHTDALNDRFSERKEVAQKGRLLTQAEKEKLKNEASADAVLVVCPLLPMAMGSRRPQALAVVGILAIAKVAFLVPHRIRVPRDVARRGSPQLEKSQELLHQLADDMDELVKMLPEEGEDDDQILRREQAQPQPQPETPGAATSQALATGSVEVGQVVSSLDVGALQPVGDNQYIATVEQIQAIVNDKVQKYTAVIKSFERYINELEEELEKTEAELEKKDQTLQEEARMRQEAQAEVLKLADEREELERSLLMAQEVQSKSTAIMGGLNSQAERFAGELTEEEASDLEESLMMAQAKNARATRDADDRFGELQEVEASAGNMGNATCCSKDESSNTDLPEQKEAPTTAPETPVVEEAVAPQPREGEFIIVLDKTNGQRLGMDVDHEDGRTLAVDAITGGLIEQWNMEHPEKALRPKDRIVEVNGLRGDVLQLVDECKKPKGIARGFDYLREEGGWSGLSQKAGPQRREDVLGHFLDGFRRHQLSKRAKVSEPWQATVVDIQIVSSALAGLIKVSDAAVEAAQRAQQAEQRQQALAEELEKMRAELKEVQDQRDNETKRREYADARFSQLIQRVVVPCVGKMPRRSSSVSALEHLPESCLHRLEKARPCLERSWAWTPLLYKTDRRSSCPVLSPRGSLCPSRWCTQYRDPGAMASTVPLLAEPSRSRKATVVKAAWQLENAILGKSVPVYPKDIQAARLVHYDCMRFNKWYHRALVALVLLTLFEVPAWCHKTQDKALSSAPALTSTSRDWPAQAVTGDPGGASPTGREKGPVTLSDLRALLHEQSQQLQEHQETQLRKAIADLQKSTGAQIKAIQSDIHRHNDYIDQLRDQGDRVEARLQALEAGGAGTMAGGSDRAGDTRKNLMIFGGWGPDTHRDTLLTELKELLAKVNALQYFDDLFTTGPRRGNALGLVTQGQGETEGDLKRKMIKIAQSVREANLRSEHMQSDKNLWASLSKTKMERLRSSHAGKLKRMLMEIDPTLKDHMDVEWNAGSLWLRGVLLGSATRGKPQGVSIAEGKVPQAWVDLTTAGRVAGCSESDLRDRWVVDERYTLVQFRDDLRQWRGVTDDVTAEEVEGKGFQFCAPKECQWDTPTSRPRRTGARGKQIDGAAVMGMPLPHLLIEERSYTQIGGDHDRISLKLELAAKGRAPQTAATGPRIVTGSLPSLSEVDQNTLMQLARDHTKPKPGSRYRDPPQVKQMYRTAKRLGGEERWKAAHKARRQARDLWQKEKLERASQRNWKDYKDLRQQQSGTTWAVHMSEEAFASGKDPQEWTISHFRAIFTDSSGRALPTCAERPIPSQWLHTIVTLLPKTASPGGPGELRPISLGSAVGKVYGTMLLRRTREALQPVGPEQCSHSGRQTADYVFTAIRSFQLDTEWRWGLHWVKLDISKAFDSLDRVKALAHLEKVLPENMHLEYESWRRLLMPGTAMG</sequence>
<name>A0A1Q9DKA2_SYMMI</name>
<keyword evidence="5" id="KW-1185">Reference proteome</keyword>
<feature type="coiled-coil region" evidence="1">
    <location>
        <begin position="1096"/>
        <end position="1144"/>
    </location>
</feature>
<feature type="region of interest" description="Disordered" evidence="2">
    <location>
        <begin position="1326"/>
        <end position="1357"/>
    </location>
</feature>
<evidence type="ECO:0000313" key="4">
    <source>
        <dbReference type="EMBL" id="OLP95588.1"/>
    </source>
</evidence>
<evidence type="ECO:0000259" key="3">
    <source>
        <dbReference type="PROSITE" id="PS50878"/>
    </source>
</evidence>
<accession>A0A1Q9DKA2</accession>
<dbReference type="NCBIfam" id="TIGR02690">
    <property type="entry name" value="resist_ArsH"/>
    <property type="match status" value="1"/>
</dbReference>
<dbReference type="EMBL" id="LSRX01000497">
    <property type="protein sequence ID" value="OLP95588.1"/>
    <property type="molecule type" value="Genomic_DNA"/>
</dbReference>
<dbReference type="GO" id="GO:0016655">
    <property type="term" value="F:oxidoreductase activity, acting on NAD(P)H, quinone or similar compound as acceptor"/>
    <property type="evidence" value="ECO:0007669"/>
    <property type="project" value="TreeGrafter"/>
</dbReference>
<evidence type="ECO:0000256" key="1">
    <source>
        <dbReference type="SAM" id="Coils"/>
    </source>
</evidence>
<feature type="domain" description="Reverse transcriptase" evidence="3">
    <location>
        <begin position="1877"/>
        <end position="2018"/>
    </location>
</feature>
<organism evidence="4 5">
    <name type="scientific">Symbiodinium microadriaticum</name>
    <name type="common">Dinoflagellate</name>
    <name type="synonym">Zooxanthella microadriatica</name>
    <dbReference type="NCBI Taxonomy" id="2951"/>
    <lineage>
        <taxon>Eukaryota</taxon>
        <taxon>Sar</taxon>
        <taxon>Alveolata</taxon>
        <taxon>Dinophyceae</taxon>
        <taxon>Suessiales</taxon>
        <taxon>Symbiodiniaceae</taxon>
        <taxon>Symbiodinium</taxon>
    </lineage>
</organism>